<gene>
    <name evidence="7" type="ORF">EXY23_08555</name>
</gene>
<reference evidence="7 8" key="1">
    <citation type="submission" date="2019-03" db="EMBL/GenBank/DDBJ databases">
        <title>Paracraurococcus aquatilis NE82 genome sequence.</title>
        <authorList>
            <person name="Zhao Y."/>
            <person name="Du Z."/>
        </authorList>
    </citation>
    <scope>NUCLEOTIDE SEQUENCE [LARGE SCALE GENOMIC DNA]</scope>
    <source>
        <strain evidence="7 8">NE82</strain>
    </source>
</reference>
<dbReference type="Gene3D" id="3.90.1280.10">
    <property type="entry name" value="HSP33 redox switch-like"/>
    <property type="match status" value="1"/>
</dbReference>
<dbReference type="GO" id="GO:0051082">
    <property type="term" value="F:unfolded protein binding"/>
    <property type="evidence" value="ECO:0007669"/>
    <property type="project" value="InterPro"/>
</dbReference>
<dbReference type="AlphaFoldDB" id="A0A4R4DQ80"/>
<dbReference type="InterPro" id="IPR000397">
    <property type="entry name" value="Heat_shock_Hsp33"/>
</dbReference>
<dbReference type="GO" id="GO:0042026">
    <property type="term" value="P:protein refolding"/>
    <property type="evidence" value="ECO:0007669"/>
    <property type="project" value="TreeGrafter"/>
</dbReference>
<evidence type="ECO:0000256" key="2">
    <source>
        <dbReference type="ARBA" id="ARBA00022833"/>
    </source>
</evidence>
<dbReference type="SUPFAM" id="SSF118352">
    <property type="entry name" value="HSP33 redox switch-like"/>
    <property type="match status" value="1"/>
</dbReference>
<dbReference type="EMBL" id="SKBM01000006">
    <property type="protein sequence ID" value="TCZ64011.1"/>
    <property type="molecule type" value="Genomic_DNA"/>
</dbReference>
<organism evidence="7 8">
    <name type="scientific">Roseicella aquatilis</name>
    <dbReference type="NCBI Taxonomy" id="2527868"/>
    <lineage>
        <taxon>Bacteria</taxon>
        <taxon>Pseudomonadati</taxon>
        <taxon>Pseudomonadota</taxon>
        <taxon>Alphaproteobacteria</taxon>
        <taxon>Acetobacterales</taxon>
        <taxon>Roseomonadaceae</taxon>
        <taxon>Roseicella</taxon>
    </lineage>
</organism>
<dbReference type="CDD" id="cd00498">
    <property type="entry name" value="Hsp33"/>
    <property type="match status" value="1"/>
</dbReference>
<keyword evidence="1" id="KW-0963">Cytoplasm</keyword>
<dbReference type="Gene3D" id="1.10.287.480">
    <property type="entry name" value="helix hairpin bin"/>
    <property type="match status" value="1"/>
</dbReference>
<keyword evidence="2" id="KW-0862">Zinc</keyword>
<dbReference type="Proteomes" id="UP000295023">
    <property type="component" value="Unassembled WGS sequence"/>
</dbReference>
<accession>A0A4R4DQ80</accession>
<dbReference type="InterPro" id="IPR023212">
    <property type="entry name" value="Hsp33_helix_hairpin_bin_dom_sf"/>
</dbReference>
<evidence type="ECO:0000256" key="1">
    <source>
        <dbReference type="ARBA" id="ARBA00022490"/>
    </source>
</evidence>
<dbReference type="GO" id="GO:0044183">
    <property type="term" value="F:protein folding chaperone"/>
    <property type="evidence" value="ECO:0007669"/>
    <property type="project" value="TreeGrafter"/>
</dbReference>
<dbReference type="SUPFAM" id="SSF64397">
    <property type="entry name" value="Hsp33 domain"/>
    <property type="match status" value="1"/>
</dbReference>
<feature type="region of interest" description="Disordered" evidence="6">
    <location>
        <begin position="17"/>
        <end position="39"/>
    </location>
</feature>
<keyword evidence="5" id="KW-0676">Redox-active center</keyword>
<dbReference type="PANTHER" id="PTHR30111:SF1">
    <property type="entry name" value="33 KDA CHAPERONIN"/>
    <property type="match status" value="1"/>
</dbReference>
<proteinExistence type="predicted"/>
<keyword evidence="8" id="KW-1185">Reference proteome</keyword>
<protein>
    <submittedName>
        <fullName evidence="7">Hsp33 family molecular chaperone HslO</fullName>
    </submittedName>
</protein>
<dbReference type="PIRSF" id="PIRSF005261">
    <property type="entry name" value="Heat_shock_Hsp33"/>
    <property type="match status" value="1"/>
</dbReference>
<evidence type="ECO:0000256" key="5">
    <source>
        <dbReference type="ARBA" id="ARBA00023284"/>
    </source>
</evidence>
<keyword evidence="4" id="KW-0143">Chaperone</keyword>
<dbReference type="InterPro" id="IPR016154">
    <property type="entry name" value="Heat_shock_Hsp33_C"/>
</dbReference>
<dbReference type="InterPro" id="IPR016153">
    <property type="entry name" value="Heat_shock_Hsp33_N"/>
</dbReference>
<evidence type="ECO:0000256" key="3">
    <source>
        <dbReference type="ARBA" id="ARBA00023157"/>
    </source>
</evidence>
<dbReference type="PANTHER" id="PTHR30111">
    <property type="entry name" value="33 KDA CHAPERONIN"/>
    <property type="match status" value="1"/>
</dbReference>
<name>A0A4R4DQ80_9PROT</name>
<evidence type="ECO:0000313" key="7">
    <source>
        <dbReference type="EMBL" id="TCZ64011.1"/>
    </source>
</evidence>
<comment type="caution">
    <text evidence="7">The sequence shown here is derived from an EMBL/GenBank/DDBJ whole genome shotgun (WGS) entry which is preliminary data.</text>
</comment>
<evidence type="ECO:0000256" key="4">
    <source>
        <dbReference type="ARBA" id="ARBA00023186"/>
    </source>
</evidence>
<evidence type="ECO:0000256" key="6">
    <source>
        <dbReference type="SAM" id="MobiDB-lite"/>
    </source>
</evidence>
<dbReference type="Gene3D" id="3.55.30.10">
    <property type="entry name" value="Hsp33 domain"/>
    <property type="match status" value="1"/>
</dbReference>
<keyword evidence="3" id="KW-1015">Disulfide bond</keyword>
<evidence type="ECO:0000313" key="8">
    <source>
        <dbReference type="Proteomes" id="UP000295023"/>
    </source>
</evidence>
<dbReference type="OrthoDB" id="9793753at2"/>
<dbReference type="GO" id="GO:0005737">
    <property type="term" value="C:cytoplasm"/>
    <property type="evidence" value="ECO:0007669"/>
    <property type="project" value="InterPro"/>
</dbReference>
<dbReference type="Pfam" id="PF01430">
    <property type="entry name" value="HSP33"/>
    <property type="match status" value="1"/>
</dbReference>
<sequence length="349" mass="37680">MAAAAGSTYLCRDPPLRSRQVLPALPDPTQPSDTPAFLQHDRPPVPDIVVPRGLQPFHLQAQPVRGRLVKLGPLADALLTRHDNHPAVTRLTGQTLALAAGLAGVLKFRGSFSVQAKGNGPLPMLLADCTDGGALRGYAKPEPEALAALLAEVPDPGAAALLGRGYLAFTCDQGLDMDRYQGLVAIEGETLAEMTDHYFRTSEQLRTFVRLACDRTPNGWRASAFIMEKVAGEGGVDPLLDTEAQEEAWRTALALAGTLTDEEMLDDALPSHQLLHRLFHAEGLALDRPRSLSYGCRCSRARLAGVLQGFPEDDLDHMAEAGHITMTCEFCNLDFRFERDEVKGGAGRA</sequence>